<dbReference type="Proteomes" id="UP000215214">
    <property type="component" value="Chromosome TJEJU"/>
</dbReference>
<name>A0A238U8U6_9FLAO</name>
<dbReference type="EMBL" id="LT899436">
    <property type="protein sequence ID" value="SNR15623.1"/>
    <property type="molecule type" value="Genomic_DNA"/>
</dbReference>
<organism evidence="2 3">
    <name type="scientific">Tenacibaculum jejuense</name>
    <dbReference type="NCBI Taxonomy" id="584609"/>
    <lineage>
        <taxon>Bacteria</taxon>
        <taxon>Pseudomonadati</taxon>
        <taxon>Bacteroidota</taxon>
        <taxon>Flavobacteriia</taxon>
        <taxon>Flavobacteriales</taxon>
        <taxon>Flavobacteriaceae</taxon>
        <taxon>Tenacibaculum</taxon>
    </lineage>
</organism>
<dbReference type="KEGG" id="tje:TJEJU_1918"/>
<dbReference type="SUPFAM" id="SSF51182">
    <property type="entry name" value="RmlC-like cupins"/>
    <property type="match status" value="1"/>
</dbReference>
<reference evidence="2 3" key="1">
    <citation type="submission" date="2017-07" db="EMBL/GenBank/DDBJ databases">
        <authorList>
            <person name="Sun Z.S."/>
            <person name="Albrecht U."/>
            <person name="Echele G."/>
            <person name="Lee C.C."/>
        </authorList>
    </citation>
    <scope>NUCLEOTIDE SEQUENCE [LARGE SCALE GENOMIC DNA]</scope>
    <source>
        <strain evidence="3">type strain: KCTC 22618</strain>
    </source>
</reference>
<dbReference type="InterPro" id="IPR011051">
    <property type="entry name" value="RmlC_Cupin_sf"/>
</dbReference>
<dbReference type="Pfam" id="PF07883">
    <property type="entry name" value="Cupin_2"/>
    <property type="match status" value="1"/>
</dbReference>
<sequence length="122" mass="13746">MTKKYTIQKSPFVVPTTDGKLIEEHFGNATDGNSKVSIAHMVAPSGWAEPFQTPEFDEFTYIIKGKKQFIIDGETIILEAGQSIKIEKNVSVQYSNPFNEECEYLAVCLPAFSIDLVHREEE</sequence>
<dbReference type="InterPro" id="IPR013096">
    <property type="entry name" value="Cupin_2"/>
</dbReference>
<gene>
    <name evidence="2" type="ORF">TJEJU_1918</name>
</gene>
<proteinExistence type="predicted"/>
<dbReference type="GO" id="GO:0016740">
    <property type="term" value="F:transferase activity"/>
    <property type="evidence" value="ECO:0007669"/>
    <property type="project" value="UniProtKB-KW"/>
</dbReference>
<accession>A0A238U8U6</accession>
<evidence type="ECO:0000259" key="1">
    <source>
        <dbReference type="Pfam" id="PF07883"/>
    </source>
</evidence>
<protein>
    <submittedName>
        <fullName evidence="2">GCN5-related N-acetyltransferase</fullName>
    </submittedName>
</protein>
<feature type="domain" description="Cupin type-2" evidence="1">
    <location>
        <begin position="42"/>
        <end position="108"/>
    </location>
</feature>
<dbReference type="Gene3D" id="2.60.120.10">
    <property type="entry name" value="Jelly Rolls"/>
    <property type="match status" value="1"/>
</dbReference>
<dbReference type="OrthoDB" id="160522at2"/>
<dbReference type="InterPro" id="IPR014710">
    <property type="entry name" value="RmlC-like_jellyroll"/>
</dbReference>
<dbReference type="AlphaFoldDB" id="A0A238U8U6"/>
<dbReference type="RefSeq" id="WP_095071540.1">
    <property type="nucleotide sequence ID" value="NZ_LT899436.1"/>
</dbReference>
<evidence type="ECO:0000313" key="3">
    <source>
        <dbReference type="Proteomes" id="UP000215214"/>
    </source>
</evidence>
<keyword evidence="3" id="KW-1185">Reference proteome</keyword>
<keyword evidence="2" id="KW-0808">Transferase</keyword>
<evidence type="ECO:0000313" key="2">
    <source>
        <dbReference type="EMBL" id="SNR15623.1"/>
    </source>
</evidence>